<feature type="compositionally biased region" description="Basic and acidic residues" evidence="1">
    <location>
        <begin position="60"/>
        <end position="77"/>
    </location>
</feature>
<feature type="region of interest" description="Disordered" evidence="1">
    <location>
        <begin position="46"/>
        <end position="87"/>
    </location>
</feature>
<dbReference type="Proteomes" id="UP000024635">
    <property type="component" value="Unassembled WGS sequence"/>
</dbReference>
<protein>
    <submittedName>
        <fullName evidence="2">Uncharacterized protein</fullName>
    </submittedName>
</protein>
<dbReference type="EMBL" id="JARK01001481">
    <property type="protein sequence ID" value="EYB96911.1"/>
    <property type="molecule type" value="Genomic_DNA"/>
</dbReference>
<dbReference type="AlphaFoldDB" id="A0A016T2R2"/>
<feature type="region of interest" description="Disordered" evidence="1">
    <location>
        <begin position="99"/>
        <end position="128"/>
    </location>
</feature>
<comment type="caution">
    <text evidence="2">The sequence shown here is derived from an EMBL/GenBank/DDBJ whole genome shotgun (WGS) entry which is preliminary data.</text>
</comment>
<evidence type="ECO:0000256" key="1">
    <source>
        <dbReference type="SAM" id="MobiDB-lite"/>
    </source>
</evidence>
<sequence>MASLTSHSREHMKFGYAERQSWFANLVSSGSGSLIAEPAQVARRTTSNLVGSADVPPGEASDHDESKSDFISKRRDPPTYTSSKSMMNLREMTALGMHGVLTDQLDRPPRKIRSRWGDPLPNWQREGE</sequence>
<gene>
    <name evidence="2" type="primary">Acey_s0145.g2481</name>
    <name evidence="2" type="ORF">Y032_0145g2481</name>
</gene>
<proteinExistence type="predicted"/>
<reference evidence="3" key="1">
    <citation type="journal article" date="2015" name="Nat. Genet.">
        <title>The genome and transcriptome of the zoonotic hookworm Ancylostoma ceylanicum identify infection-specific gene families.</title>
        <authorList>
            <person name="Schwarz E.M."/>
            <person name="Hu Y."/>
            <person name="Antoshechkin I."/>
            <person name="Miller M.M."/>
            <person name="Sternberg P.W."/>
            <person name="Aroian R.V."/>
        </authorList>
    </citation>
    <scope>NUCLEOTIDE SEQUENCE</scope>
    <source>
        <strain evidence="3">HY135</strain>
    </source>
</reference>
<accession>A0A016T2R2</accession>
<dbReference type="OrthoDB" id="5865664at2759"/>
<organism evidence="2 3">
    <name type="scientific">Ancylostoma ceylanicum</name>
    <dbReference type="NCBI Taxonomy" id="53326"/>
    <lineage>
        <taxon>Eukaryota</taxon>
        <taxon>Metazoa</taxon>
        <taxon>Ecdysozoa</taxon>
        <taxon>Nematoda</taxon>
        <taxon>Chromadorea</taxon>
        <taxon>Rhabditida</taxon>
        <taxon>Rhabditina</taxon>
        <taxon>Rhabditomorpha</taxon>
        <taxon>Strongyloidea</taxon>
        <taxon>Ancylostomatidae</taxon>
        <taxon>Ancylostomatinae</taxon>
        <taxon>Ancylostoma</taxon>
    </lineage>
</organism>
<evidence type="ECO:0000313" key="2">
    <source>
        <dbReference type="EMBL" id="EYB96911.1"/>
    </source>
</evidence>
<keyword evidence="3" id="KW-1185">Reference proteome</keyword>
<name>A0A016T2R2_9BILA</name>
<evidence type="ECO:0000313" key="3">
    <source>
        <dbReference type="Proteomes" id="UP000024635"/>
    </source>
</evidence>